<dbReference type="EMBL" id="VTOU01000001">
    <property type="protein sequence ID" value="TZG28793.1"/>
    <property type="molecule type" value="Genomic_DNA"/>
</dbReference>
<organism evidence="2 3">
    <name type="scientific">Sphingomonas montanisoli</name>
    <dbReference type="NCBI Taxonomy" id="2606412"/>
    <lineage>
        <taxon>Bacteria</taxon>
        <taxon>Pseudomonadati</taxon>
        <taxon>Pseudomonadota</taxon>
        <taxon>Alphaproteobacteria</taxon>
        <taxon>Sphingomonadales</taxon>
        <taxon>Sphingomonadaceae</taxon>
        <taxon>Sphingomonas</taxon>
    </lineage>
</organism>
<keyword evidence="3" id="KW-1185">Reference proteome</keyword>
<dbReference type="Proteomes" id="UP000322077">
    <property type="component" value="Unassembled WGS sequence"/>
</dbReference>
<dbReference type="AlphaFoldDB" id="A0A5D9CC24"/>
<dbReference type="Gene3D" id="3.30.565.10">
    <property type="entry name" value="Histidine kinase-like ATPase, C-terminal domain"/>
    <property type="match status" value="1"/>
</dbReference>
<evidence type="ECO:0008006" key="4">
    <source>
        <dbReference type="Google" id="ProtNLM"/>
    </source>
</evidence>
<sequence>MSVRVKHLPPNLSHTEATPMTKPTTDRAEASPTKRFFVSMLTRDINLADAILDLLDNCLDGALRLADGGDVDYAQHFVKIELTADHFSIEDNCGGIPRDVAKNYAFKMGREPDDDRDSDSETIGMYGVGMKRAIFKMGREALVRTRYGDDTFEVPITSAWLEAKGWDPLPINEPTEVNEQLAEPGTVIRVDELYDGVARHFANEAFENEVRTAIAEHFTMFLQWGLKVDLNGTPVEPVFVEVLVSDRADGPAPFVFQKTIDDVLVSITVGLNTGRSLGNDDDEDSGFERDRSSATAGWTVLCNDRAVIVGDKSRLTGWGDGIPLYHPQFAILTGIIEFRSKVADKLPVTTTKRALDTSSNVWLESLVKMKEGMRVWISYTNQWKNHPRADQSNFWEDSKPLSLGKTIAAVALRTDVKKSESQIEFNPQKAKVLPEPPGKTPSSRRIVFSRPTEELRLVSKMLFDIDDEKPGIIGEKCFELTLAKAVKQGV</sequence>
<comment type="caution">
    <text evidence="2">The sequence shown here is derived from an EMBL/GenBank/DDBJ whole genome shotgun (WGS) entry which is preliminary data.</text>
</comment>
<gene>
    <name evidence="2" type="ORF">FYJ91_01190</name>
</gene>
<evidence type="ECO:0000313" key="2">
    <source>
        <dbReference type="EMBL" id="TZG28793.1"/>
    </source>
</evidence>
<proteinExistence type="predicted"/>
<dbReference type="Pfam" id="PF13589">
    <property type="entry name" value="HATPase_c_3"/>
    <property type="match status" value="1"/>
</dbReference>
<reference evidence="2 3" key="1">
    <citation type="submission" date="2019-08" db="EMBL/GenBank/DDBJ databases">
        <authorList>
            <person name="Wang G."/>
            <person name="Xu Z."/>
        </authorList>
    </citation>
    <scope>NUCLEOTIDE SEQUENCE [LARGE SCALE GENOMIC DNA]</scope>
    <source>
        <strain evidence="2 3">ZX</strain>
    </source>
</reference>
<evidence type="ECO:0000313" key="3">
    <source>
        <dbReference type="Proteomes" id="UP000322077"/>
    </source>
</evidence>
<name>A0A5D9CC24_9SPHN</name>
<evidence type="ECO:0000256" key="1">
    <source>
        <dbReference type="SAM" id="MobiDB-lite"/>
    </source>
</evidence>
<protein>
    <recommendedName>
        <fullName evidence="4">ATP-binding protein</fullName>
    </recommendedName>
</protein>
<accession>A0A5D9CC24</accession>
<dbReference type="SUPFAM" id="SSF55874">
    <property type="entry name" value="ATPase domain of HSP90 chaperone/DNA topoisomerase II/histidine kinase"/>
    <property type="match status" value="1"/>
</dbReference>
<feature type="compositionally biased region" description="Polar residues" evidence="1">
    <location>
        <begin position="12"/>
        <end position="23"/>
    </location>
</feature>
<feature type="region of interest" description="Disordered" evidence="1">
    <location>
        <begin position="1"/>
        <end position="30"/>
    </location>
</feature>
<dbReference type="InterPro" id="IPR036890">
    <property type="entry name" value="HATPase_C_sf"/>
</dbReference>